<proteinExistence type="predicted"/>
<sequence length="182" mass="19730">MEMVVLEFVEDWPGPAVVVSLDQVRPLLDGPDLWDTKTGASLPYPVPQCLLSPAYISYPTRPHWPQQRLFDARLGIVAQAGIINKLDSDMWIKLGALGFLHRGPAVSSSASHAPTAEEPRPLGLSALHEPAIVLCVGALAAAVAFLVEKGLSMHASRVSVRSGRLFLRLRPAAPTRWAVHAY</sequence>
<dbReference type="EMBL" id="JAZDUA010000255">
    <property type="protein sequence ID" value="KAK7862850.1"/>
    <property type="molecule type" value="Genomic_DNA"/>
</dbReference>
<evidence type="ECO:0000313" key="1">
    <source>
        <dbReference type="EMBL" id="KAK7862850.1"/>
    </source>
</evidence>
<gene>
    <name evidence="1" type="ORF">R5R35_000861</name>
</gene>
<evidence type="ECO:0000313" key="2">
    <source>
        <dbReference type="Proteomes" id="UP001378592"/>
    </source>
</evidence>
<accession>A0AAN9VJA6</accession>
<name>A0AAN9VJA6_9ORTH</name>
<protein>
    <submittedName>
        <fullName evidence="1">Uncharacterized protein</fullName>
    </submittedName>
</protein>
<dbReference type="AlphaFoldDB" id="A0AAN9VJA6"/>
<keyword evidence="2" id="KW-1185">Reference proteome</keyword>
<organism evidence="1 2">
    <name type="scientific">Gryllus longicercus</name>
    <dbReference type="NCBI Taxonomy" id="2509291"/>
    <lineage>
        <taxon>Eukaryota</taxon>
        <taxon>Metazoa</taxon>
        <taxon>Ecdysozoa</taxon>
        <taxon>Arthropoda</taxon>
        <taxon>Hexapoda</taxon>
        <taxon>Insecta</taxon>
        <taxon>Pterygota</taxon>
        <taxon>Neoptera</taxon>
        <taxon>Polyneoptera</taxon>
        <taxon>Orthoptera</taxon>
        <taxon>Ensifera</taxon>
        <taxon>Gryllidea</taxon>
        <taxon>Grylloidea</taxon>
        <taxon>Gryllidae</taxon>
        <taxon>Gryllinae</taxon>
        <taxon>Gryllus</taxon>
    </lineage>
</organism>
<dbReference type="Proteomes" id="UP001378592">
    <property type="component" value="Unassembled WGS sequence"/>
</dbReference>
<comment type="caution">
    <text evidence="1">The sequence shown here is derived from an EMBL/GenBank/DDBJ whole genome shotgun (WGS) entry which is preliminary data.</text>
</comment>
<reference evidence="1 2" key="1">
    <citation type="submission" date="2024-03" db="EMBL/GenBank/DDBJ databases">
        <title>The genome assembly and annotation of the cricket Gryllus longicercus Weissman &amp; Gray.</title>
        <authorList>
            <person name="Szrajer S."/>
            <person name="Gray D."/>
            <person name="Ylla G."/>
        </authorList>
    </citation>
    <scope>NUCLEOTIDE SEQUENCE [LARGE SCALE GENOMIC DNA]</scope>
    <source>
        <strain evidence="1">DAG 2021-001</strain>
        <tissue evidence="1">Whole body minus gut</tissue>
    </source>
</reference>